<dbReference type="AlphaFoldDB" id="A0A653CAI7"/>
<protein>
    <submittedName>
        <fullName evidence="1">Uncharacterized protein</fullName>
    </submittedName>
</protein>
<accession>A0A653CAI7</accession>
<reference evidence="1 2" key="1">
    <citation type="submission" date="2019-01" db="EMBL/GenBank/DDBJ databases">
        <authorList>
            <person name="Sayadi A."/>
        </authorList>
    </citation>
    <scope>NUCLEOTIDE SEQUENCE [LARGE SCALE GENOMIC DNA]</scope>
</reference>
<organism evidence="1 2">
    <name type="scientific">Callosobruchus maculatus</name>
    <name type="common">Southern cowpea weevil</name>
    <name type="synonym">Pulse bruchid</name>
    <dbReference type="NCBI Taxonomy" id="64391"/>
    <lineage>
        <taxon>Eukaryota</taxon>
        <taxon>Metazoa</taxon>
        <taxon>Ecdysozoa</taxon>
        <taxon>Arthropoda</taxon>
        <taxon>Hexapoda</taxon>
        <taxon>Insecta</taxon>
        <taxon>Pterygota</taxon>
        <taxon>Neoptera</taxon>
        <taxon>Endopterygota</taxon>
        <taxon>Coleoptera</taxon>
        <taxon>Polyphaga</taxon>
        <taxon>Cucujiformia</taxon>
        <taxon>Chrysomeloidea</taxon>
        <taxon>Chrysomelidae</taxon>
        <taxon>Bruchinae</taxon>
        <taxon>Bruchini</taxon>
        <taxon>Callosobruchus</taxon>
    </lineage>
</organism>
<evidence type="ECO:0000313" key="1">
    <source>
        <dbReference type="EMBL" id="VEN44962.1"/>
    </source>
</evidence>
<dbReference type="EMBL" id="CAACVG010007345">
    <property type="protein sequence ID" value="VEN44962.1"/>
    <property type="molecule type" value="Genomic_DNA"/>
</dbReference>
<keyword evidence="2" id="KW-1185">Reference proteome</keyword>
<dbReference type="Proteomes" id="UP000410492">
    <property type="component" value="Unassembled WGS sequence"/>
</dbReference>
<dbReference type="OrthoDB" id="297219at2759"/>
<sequence length="123" mass="13655">MVLVLLKVPLLPCRHTTFQQLGFDHVPSSLDSVEPLLAVYYTLYPVDVAGVGFLLDNISAPTVGPQYLKAFPGSDAYLEFVLDVMSRCASCLTGDARIAIIVWSFRYDNSNTNQFFIRVIHGI</sequence>
<proteinExistence type="predicted"/>
<feature type="non-terminal residue" evidence="1">
    <location>
        <position position="123"/>
    </location>
</feature>
<gene>
    <name evidence="1" type="ORF">CALMAC_LOCUS7573</name>
</gene>
<name>A0A653CAI7_CALMS</name>
<evidence type="ECO:0000313" key="2">
    <source>
        <dbReference type="Proteomes" id="UP000410492"/>
    </source>
</evidence>